<keyword evidence="3" id="KW-1185">Reference proteome</keyword>
<gene>
    <name evidence="2" type="ORF">GCM10008096_01410</name>
</gene>
<dbReference type="Proteomes" id="UP000642819">
    <property type="component" value="Unassembled WGS sequence"/>
</dbReference>
<evidence type="ECO:0000313" key="2">
    <source>
        <dbReference type="EMBL" id="GHC99356.1"/>
    </source>
</evidence>
<dbReference type="PANTHER" id="PTHR43617">
    <property type="entry name" value="L-AMINO ACID N-ACETYLTRANSFERASE"/>
    <property type="match status" value="1"/>
</dbReference>
<dbReference type="InterPro" id="IPR050276">
    <property type="entry name" value="MshD_Acetyltransferase"/>
</dbReference>
<organism evidence="2 3">
    <name type="scientific">Zhihengliuella salsuginis</name>
    <dbReference type="NCBI Taxonomy" id="578222"/>
    <lineage>
        <taxon>Bacteria</taxon>
        <taxon>Bacillati</taxon>
        <taxon>Actinomycetota</taxon>
        <taxon>Actinomycetes</taxon>
        <taxon>Micrococcales</taxon>
        <taxon>Micrococcaceae</taxon>
        <taxon>Zhihengliuella</taxon>
    </lineage>
</organism>
<accession>A0ABQ3GBI6</accession>
<evidence type="ECO:0000313" key="3">
    <source>
        <dbReference type="Proteomes" id="UP000642819"/>
    </source>
</evidence>
<protein>
    <recommendedName>
        <fullName evidence="1">N-acetyltransferase domain-containing protein</fullName>
    </recommendedName>
</protein>
<dbReference type="RefSeq" id="WP_189348186.1">
    <property type="nucleotide sequence ID" value="NZ_BMXK01000001.1"/>
</dbReference>
<proteinExistence type="predicted"/>
<dbReference type="InterPro" id="IPR000182">
    <property type="entry name" value="GNAT_dom"/>
</dbReference>
<dbReference type="CDD" id="cd04301">
    <property type="entry name" value="NAT_SF"/>
    <property type="match status" value="2"/>
</dbReference>
<feature type="domain" description="N-acetyltransferase" evidence="1">
    <location>
        <begin position="4"/>
        <end position="174"/>
    </location>
</feature>
<dbReference type="SUPFAM" id="SSF55729">
    <property type="entry name" value="Acyl-CoA N-acyltransferases (Nat)"/>
    <property type="match status" value="2"/>
</dbReference>
<name>A0ABQ3GBI6_9MICC</name>
<feature type="domain" description="N-acetyltransferase" evidence="1">
    <location>
        <begin position="165"/>
        <end position="311"/>
    </location>
</feature>
<dbReference type="InterPro" id="IPR016181">
    <property type="entry name" value="Acyl_CoA_acyltransferase"/>
</dbReference>
<dbReference type="PROSITE" id="PS51186">
    <property type="entry name" value="GNAT"/>
    <property type="match status" value="2"/>
</dbReference>
<dbReference type="EMBL" id="BMXK01000001">
    <property type="protein sequence ID" value="GHC99356.1"/>
    <property type="molecule type" value="Genomic_DNA"/>
</dbReference>
<sequence length="329" mass="35705">MGEIRLRRLVAADEELLRAATHANMNWRGRERFTYRQIDSQSHFSHYSRFDPERGDFGLVAESDGRPVGVVWCLFLTADHPGYGYIGDGVPELSLCVWSGYRGLGLGQRLLSGALHAAREQGVKRVSLSVESGNTTAVGLYRRVGFRRAPEAIDDGTYSIELSGVAVRPERPQERDRVRAVVAAAFPTNEEADLVDALRPEPEWLPGLSWVGEDEAGGVVAHALLTRCRIGDADALALAPCAVVPGQQRRGAGTAVINGALEAARATGERYVVVLGHPGYYPRFGFRRAADFGVHLSIDVPDDALMVLDLASEWDVPAGRVGYAAPFGL</sequence>
<dbReference type="Gene3D" id="3.40.630.30">
    <property type="match status" value="2"/>
</dbReference>
<comment type="caution">
    <text evidence="2">The sequence shown here is derived from an EMBL/GenBank/DDBJ whole genome shotgun (WGS) entry which is preliminary data.</text>
</comment>
<reference evidence="3" key="1">
    <citation type="journal article" date="2019" name="Int. J. Syst. Evol. Microbiol.">
        <title>The Global Catalogue of Microorganisms (GCM) 10K type strain sequencing project: providing services to taxonomists for standard genome sequencing and annotation.</title>
        <authorList>
            <consortium name="The Broad Institute Genomics Platform"/>
            <consortium name="The Broad Institute Genome Sequencing Center for Infectious Disease"/>
            <person name="Wu L."/>
            <person name="Ma J."/>
        </authorList>
    </citation>
    <scope>NUCLEOTIDE SEQUENCE [LARGE SCALE GENOMIC DNA]</scope>
    <source>
        <strain evidence="3">KCTC 19466</strain>
    </source>
</reference>
<dbReference type="Pfam" id="PF00583">
    <property type="entry name" value="Acetyltransf_1"/>
    <property type="match status" value="2"/>
</dbReference>
<evidence type="ECO:0000259" key="1">
    <source>
        <dbReference type="PROSITE" id="PS51186"/>
    </source>
</evidence>